<dbReference type="Proteomes" id="UP000616885">
    <property type="component" value="Unassembled WGS sequence"/>
</dbReference>
<evidence type="ECO:0000256" key="1">
    <source>
        <dbReference type="ARBA" id="ARBA00008780"/>
    </source>
</evidence>
<evidence type="ECO:0000313" key="13">
    <source>
        <dbReference type="EMBL" id="CEO47491.1"/>
    </source>
</evidence>
<reference evidence="13" key="1">
    <citation type="submission" date="2015-01" db="EMBL/GenBank/DDBJ databases">
        <authorList>
            <person name="Durling Mikael"/>
        </authorList>
    </citation>
    <scope>NUCLEOTIDE SEQUENCE</scope>
</reference>
<keyword evidence="7" id="KW-0325">Glycoprotein</keyword>
<dbReference type="Gene3D" id="3.40.1090.10">
    <property type="entry name" value="Cytosolic phospholipase A2 catalytic domain"/>
    <property type="match status" value="1"/>
</dbReference>
<feature type="domain" description="PLA2c" evidence="12">
    <location>
        <begin position="53"/>
        <end position="599"/>
    </location>
</feature>
<keyword evidence="5 9" id="KW-0442">Lipid degradation</keyword>
<sequence length="643" mass="69828">MAISRSLVALLAATGAVASPSPNLPAVREPTNIDLYDRGTQKAPSGYVPTTVDCPSDKPTIRDGSTLSKQEKDWVVTRRNETLAPMRDLFRRLAIPEFDYTTYLQNGEKDSNAIPNIGIAFSGGGYRAMLSGAGALAALDSRSSGSTERGNLGGLLQSSTYIAGLSGGAWLVGSIYMNNFTTVEASANSGVVWQFQDNILKGPEQYALLDYYNDVFNPVTKKDEAGYERSITDYWGRMLSYQLINATDGGPGYTYSSIAEDSDFKNAKAPLPFLIAIGRRPNEEVIPINSTIYEFTPWELGSSDSTVSGFVPLQWVGSNFTNGSIPSKGKCVKGFDNAGFVMGTSSSLFNQIILYLNDDSSDLVPDGIPDFVISGLTDMLKSIGADNNDIADWTPNPFKGWKPSTNYNSDLDRLTLVDGGEDLQNVPYHPLIQNERQVDVIFSFDNSADTNLSWPDGASPIATYERSKESISAGTSFPSIPGKETFLNLGLNQKPVFFGCNEKNTTEVSPLIVYIPNYPYTFYSNTSTFFKMSYNQSERDAMIENGWAIATQLNATRDANWPACVGCAILHRSLVRTGSALPAKCQECFNSYCWNGTLDESTPDDYSPTLFGTMSDMSSMGLKLVGNSMVVAVVGIVAALVAF</sequence>
<comment type="similarity">
    <text evidence="1 10">Belongs to the lysophospholipase family.</text>
</comment>
<dbReference type="GO" id="GO:0046475">
    <property type="term" value="P:glycerophospholipid catabolic process"/>
    <property type="evidence" value="ECO:0007669"/>
    <property type="project" value="TreeGrafter"/>
</dbReference>
<feature type="transmembrane region" description="Helical" evidence="11">
    <location>
        <begin position="624"/>
        <end position="642"/>
    </location>
</feature>
<dbReference type="PANTHER" id="PTHR10728">
    <property type="entry name" value="CYTOSOLIC PHOSPHOLIPASE A2"/>
    <property type="match status" value="1"/>
</dbReference>
<dbReference type="GO" id="GO:0004622">
    <property type="term" value="F:phosphatidylcholine lysophospholipase activity"/>
    <property type="evidence" value="ECO:0007669"/>
    <property type="project" value="UniProtKB-EC"/>
</dbReference>
<dbReference type="AlphaFoldDB" id="A0A0B7JYD4"/>
<name>A0A0B7JYD4_BIOOC</name>
<dbReference type="Pfam" id="PF01735">
    <property type="entry name" value="PLA2_B"/>
    <property type="match status" value="1"/>
</dbReference>
<evidence type="ECO:0000256" key="8">
    <source>
        <dbReference type="ARBA" id="ARBA00049531"/>
    </source>
</evidence>
<evidence type="ECO:0000259" key="12">
    <source>
        <dbReference type="PROSITE" id="PS51210"/>
    </source>
</evidence>
<dbReference type="InterPro" id="IPR002642">
    <property type="entry name" value="LysoPLipase_cat_dom"/>
</dbReference>
<gene>
    <name evidence="13" type="ORF">BN869_000003546_1</name>
    <name evidence="14" type="ORF">IM811_016896</name>
</gene>
<evidence type="ECO:0000313" key="14">
    <source>
        <dbReference type="EMBL" id="KAF9749101.1"/>
    </source>
</evidence>
<proteinExistence type="inferred from homology"/>
<comment type="catalytic activity">
    <reaction evidence="8 10">
        <text>a 1-acyl-sn-glycero-3-phosphocholine + H2O = sn-glycerol 3-phosphocholine + a fatty acid + H(+)</text>
        <dbReference type="Rhea" id="RHEA:15177"/>
        <dbReference type="ChEBI" id="CHEBI:15377"/>
        <dbReference type="ChEBI" id="CHEBI:15378"/>
        <dbReference type="ChEBI" id="CHEBI:16870"/>
        <dbReference type="ChEBI" id="CHEBI:28868"/>
        <dbReference type="ChEBI" id="CHEBI:58168"/>
        <dbReference type="EC" id="3.1.1.5"/>
    </reaction>
</comment>
<keyword evidence="11" id="KW-0812">Transmembrane</keyword>
<dbReference type="GO" id="GO:0005829">
    <property type="term" value="C:cytosol"/>
    <property type="evidence" value="ECO:0007669"/>
    <property type="project" value="TreeGrafter"/>
</dbReference>
<keyword evidence="3 10" id="KW-0732">Signal</keyword>
<accession>A0A0B7JYD4</accession>
<protein>
    <recommendedName>
        <fullName evidence="2 10">Lysophospholipase</fullName>
        <ecNumber evidence="2 10">3.1.1.5</ecNumber>
    </recommendedName>
</protein>
<dbReference type="PROSITE" id="PS51210">
    <property type="entry name" value="PLA2C"/>
    <property type="match status" value="1"/>
</dbReference>
<evidence type="ECO:0000256" key="3">
    <source>
        <dbReference type="ARBA" id="ARBA00022729"/>
    </source>
</evidence>
<dbReference type="EC" id="3.1.1.5" evidence="2 10"/>
<evidence type="ECO:0000256" key="6">
    <source>
        <dbReference type="ARBA" id="ARBA00023098"/>
    </source>
</evidence>
<dbReference type="InterPro" id="IPR016035">
    <property type="entry name" value="Acyl_Trfase/lysoPLipase"/>
</dbReference>
<evidence type="ECO:0000256" key="5">
    <source>
        <dbReference type="ARBA" id="ARBA00022963"/>
    </source>
</evidence>
<feature type="signal peptide" evidence="10">
    <location>
        <begin position="1"/>
        <end position="18"/>
    </location>
</feature>
<keyword evidence="11" id="KW-0472">Membrane</keyword>
<evidence type="ECO:0000256" key="11">
    <source>
        <dbReference type="SAM" id="Phobius"/>
    </source>
</evidence>
<dbReference type="EMBL" id="CDPU01000007">
    <property type="protein sequence ID" value="CEO47491.1"/>
    <property type="molecule type" value="Genomic_DNA"/>
</dbReference>
<keyword evidence="4 9" id="KW-0378">Hydrolase</keyword>
<evidence type="ECO:0000256" key="9">
    <source>
        <dbReference type="PROSITE-ProRule" id="PRU00555"/>
    </source>
</evidence>
<organism evidence="13">
    <name type="scientific">Bionectria ochroleuca</name>
    <name type="common">Gliocladium roseum</name>
    <dbReference type="NCBI Taxonomy" id="29856"/>
    <lineage>
        <taxon>Eukaryota</taxon>
        <taxon>Fungi</taxon>
        <taxon>Dikarya</taxon>
        <taxon>Ascomycota</taxon>
        <taxon>Pezizomycotina</taxon>
        <taxon>Sordariomycetes</taxon>
        <taxon>Hypocreomycetidae</taxon>
        <taxon>Hypocreales</taxon>
        <taxon>Bionectriaceae</taxon>
        <taxon>Clonostachys</taxon>
    </lineage>
</organism>
<reference evidence="14" key="2">
    <citation type="submission" date="2020-10" db="EMBL/GenBank/DDBJ databases">
        <title>High-Quality Genome Resource of Clonostachys rosea strain S41 by Oxford Nanopore Long-Read Sequencing.</title>
        <authorList>
            <person name="Wang H."/>
        </authorList>
    </citation>
    <scope>NUCLEOTIDE SEQUENCE</scope>
    <source>
        <strain evidence="14">S41</strain>
    </source>
</reference>
<evidence type="ECO:0000256" key="7">
    <source>
        <dbReference type="ARBA" id="ARBA00023180"/>
    </source>
</evidence>
<dbReference type="SUPFAM" id="SSF52151">
    <property type="entry name" value="FabD/lysophospholipase-like"/>
    <property type="match status" value="1"/>
</dbReference>
<dbReference type="EMBL" id="JADCTT010000008">
    <property type="protein sequence ID" value="KAF9749101.1"/>
    <property type="molecule type" value="Genomic_DNA"/>
</dbReference>
<keyword evidence="6 9" id="KW-0443">Lipid metabolism</keyword>
<dbReference type="FunFam" id="3.40.1090.10:FF:000010">
    <property type="entry name" value="Lysophospholipase"/>
    <property type="match status" value="1"/>
</dbReference>
<evidence type="ECO:0000256" key="4">
    <source>
        <dbReference type="ARBA" id="ARBA00022801"/>
    </source>
</evidence>
<dbReference type="GO" id="GO:0004623">
    <property type="term" value="F:phospholipase A2 activity"/>
    <property type="evidence" value="ECO:0007669"/>
    <property type="project" value="TreeGrafter"/>
</dbReference>
<dbReference type="SMART" id="SM00022">
    <property type="entry name" value="PLAc"/>
    <property type="match status" value="1"/>
</dbReference>
<evidence type="ECO:0000256" key="10">
    <source>
        <dbReference type="RuleBase" id="RU362103"/>
    </source>
</evidence>
<dbReference type="GO" id="GO:0005783">
    <property type="term" value="C:endoplasmic reticulum"/>
    <property type="evidence" value="ECO:0007669"/>
    <property type="project" value="TreeGrafter"/>
</dbReference>
<dbReference type="PANTHER" id="PTHR10728:SF33">
    <property type="entry name" value="LYSOPHOSPHOLIPASE 1-RELATED"/>
    <property type="match status" value="1"/>
</dbReference>
<evidence type="ECO:0000256" key="2">
    <source>
        <dbReference type="ARBA" id="ARBA00013274"/>
    </source>
</evidence>
<feature type="chain" id="PRO_5044513644" description="Lysophospholipase" evidence="10">
    <location>
        <begin position="19"/>
        <end position="643"/>
    </location>
</feature>
<keyword evidence="11" id="KW-1133">Transmembrane helix</keyword>